<evidence type="ECO:0000256" key="8">
    <source>
        <dbReference type="ARBA" id="ARBA00022840"/>
    </source>
</evidence>
<accession>A0ABS3LFK4</accession>
<dbReference type="EC" id="2.5.1.17" evidence="3"/>
<dbReference type="SUPFAM" id="SSF89028">
    <property type="entry name" value="Cobalamin adenosyltransferase-like"/>
    <property type="match status" value="1"/>
</dbReference>
<dbReference type="Proteomes" id="UP000664601">
    <property type="component" value="Unassembled WGS sequence"/>
</dbReference>
<proteinExistence type="inferred from homology"/>
<evidence type="ECO:0000256" key="4">
    <source>
        <dbReference type="ARBA" id="ARBA00020963"/>
    </source>
</evidence>
<dbReference type="NCBIfam" id="TIGR00636">
    <property type="entry name" value="PduO_Nterm"/>
    <property type="match status" value="1"/>
</dbReference>
<evidence type="ECO:0000256" key="9">
    <source>
        <dbReference type="ARBA" id="ARBA00031529"/>
    </source>
</evidence>
<organism evidence="15 16">
    <name type="scientific">Candidatus Enterococcus moelleringii</name>
    <dbReference type="NCBI Taxonomy" id="2815325"/>
    <lineage>
        <taxon>Bacteria</taxon>
        <taxon>Bacillati</taxon>
        <taxon>Bacillota</taxon>
        <taxon>Bacilli</taxon>
        <taxon>Lactobacillales</taxon>
        <taxon>Enterococcaceae</taxon>
        <taxon>Enterococcus</taxon>
    </lineage>
</organism>
<dbReference type="InterPro" id="IPR016030">
    <property type="entry name" value="CblAdoTrfase-like"/>
</dbReference>
<keyword evidence="5" id="KW-0169">Cobalamin biosynthesis</keyword>
<keyword evidence="8" id="KW-0067">ATP-binding</keyword>
<comment type="catalytic activity">
    <reaction evidence="12">
        <text>2 cob(II)yrinate a,c diamide + reduced [electron-transfer flavoprotein] + 2 ATP = 2 adenosylcob(III)yrinate a,c-diamide + 2 triphosphate + oxidized [electron-transfer flavoprotein] + 3 H(+)</text>
        <dbReference type="Rhea" id="RHEA:11528"/>
        <dbReference type="Rhea" id="RHEA-COMP:10685"/>
        <dbReference type="Rhea" id="RHEA-COMP:10686"/>
        <dbReference type="ChEBI" id="CHEBI:15378"/>
        <dbReference type="ChEBI" id="CHEBI:18036"/>
        <dbReference type="ChEBI" id="CHEBI:30616"/>
        <dbReference type="ChEBI" id="CHEBI:57692"/>
        <dbReference type="ChEBI" id="CHEBI:58307"/>
        <dbReference type="ChEBI" id="CHEBI:58503"/>
        <dbReference type="ChEBI" id="CHEBI:58537"/>
        <dbReference type="EC" id="2.5.1.17"/>
    </reaction>
</comment>
<keyword evidence="16" id="KW-1185">Reference proteome</keyword>
<sequence length="334" mass="36907">MSIYTKTGDEGTTSLFDSVRVKKYSLRVDTYGTFDECIAQVSVAQKQLFTSELTEMLTWVQEKLFLLNAEIATSEDTQKLSSKSTLIDREDTAQLEKWIDNYLSILPEIHTFILPGQYLSSAQLHVARTICRRGERRLTELAEEIEVRPELLQFVNRLSDCLYIFARVEDFNQQQNELVEKIFTRYKEAAGGGKIAEDIDALGKIGDACVKKAEELGIAVTMCMVDGAGHLIFSYRMPDSLLASIDLAKRKAYTAVAMKTATNELSAVANPGGDLYQLETVTDGDIVTFGGGFPIFDKEGKIVGGIGVSGGSVEEDQQIAKAGLACIEEMDYAR</sequence>
<dbReference type="GO" id="GO:0008817">
    <property type="term" value="F:corrinoid adenosyltransferase activity"/>
    <property type="evidence" value="ECO:0007669"/>
    <property type="project" value="UniProtKB-EC"/>
</dbReference>
<gene>
    <name evidence="15" type="ORF">JZO70_19715</name>
</gene>
<evidence type="ECO:0000256" key="3">
    <source>
        <dbReference type="ARBA" id="ARBA00012454"/>
    </source>
</evidence>
<dbReference type="EMBL" id="JAFREM010000033">
    <property type="protein sequence ID" value="MBO1308413.1"/>
    <property type="molecule type" value="Genomic_DNA"/>
</dbReference>
<evidence type="ECO:0000256" key="12">
    <source>
        <dbReference type="ARBA" id="ARBA00048555"/>
    </source>
</evidence>
<dbReference type="PIRSF" id="PIRSF036411">
    <property type="entry name" value="ATR_PduO"/>
    <property type="match status" value="1"/>
</dbReference>
<dbReference type="InterPro" id="IPR009221">
    <property type="entry name" value="PduO"/>
</dbReference>
<dbReference type="InterPro" id="IPR036451">
    <property type="entry name" value="CblAdoTrfase-like_sf"/>
</dbReference>
<evidence type="ECO:0000313" key="15">
    <source>
        <dbReference type="EMBL" id="MBO1308413.1"/>
    </source>
</evidence>
<evidence type="ECO:0000256" key="13">
    <source>
        <dbReference type="ARBA" id="ARBA00048692"/>
    </source>
</evidence>
<dbReference type="Gene3D" id="1.20.1200.10">
    <property type="entry name" value="Cobalamin adenosyltransferase-like"/>
    <property type="match status" value="1"/>
</dbReference>
<dbReference type="Gene3D" id="3.30.450.150">
    <property type="entry name" value="Haem-degrading domain"/>
    <property type="match status" value="1"/>
</dbReference>
<comment type="catalytic activity">
    <reaction evidence="13">
        <text>2 cob(II)alamin + reduced [electron-transfer flavoprotein] + 2 ATP = 2 adenosylcob(III)alamin + 2 triphosphate + oxidized [electron-transfer flavoprotein] + 3 H(+)</text>
        <dbReference type="Rhea" id="RHEA:28671"/>
        <dbReference type="Rhea" id="RHEA-COMP:10685"/>
        <dbReference type="Rhea" id="RHEA-COMP:10686"/>
        <dbReference type="ChEBI" id="CHEBI:15378"/>
        <dbReference type="ChEBI" id="CHEBI:16304"/>
        <dbReference type="ChEBI" id="CHEBI:18036"/>
        <dbReference type="ChEBI" id="CHEBI:18408"/>
        <dbReference type="ChEBI" id="CHEBI:30616"/>
        <dbReference type="ChEBI" id="CHEBI:57692"/>
        <dbReference type="ChEBI" id="CHEBI:58307"/>
        <dbReference type="EC" id="2.5.1.17"/>
    </reaction>
</comment>
<dbReference type="Pfam" id="PF01923">
    <property type="entry name" value="Cob_adeno_trans"/>
    <property type="match status" value="1"/>
</dbReference>
<dbReference type="RefSeq" id="WP_207675408.1">
    <property type="nucleotide sequence ID" value="NZ_JAFREM010000033.1"/>
</dbReference>
<feature type="domain" description="Cobalamin adenosyltransferase-like" evidence="14">
    <location>
        <begin position="3"/>
        <end position="168"/>
    </location>
</feature>
<dbReference type="PANTHER" id="PTHR12213">
    <property type="entry name" value="CORRINOID ADENOSYLTRANSFERASE"/>
    <property type="match status" value="1"/>
</dbReference>
<evidence type="ECO:0000256" key="5">
    <source>
        <dbReference type="ARBA" id="ARBA00022573"/>
    </source>
</evidence>
<dbReference type="PANTHER" id="PTHR12213:SF0">
    <property type="entry name" value="CORRINOID ADENOSYLTRANSFERASE MMAB"/>
    <property type="match status" value="1"/>
</dbReference>
<evidence type="ECO:0000256" key="7">
    <source>
        <dbReference type="ARBA" id="ARBA00022741"/>
    </source>
</evidence>
<dbReference type="InterPro" id="IPR005624">
    <property type="entry name" value="PduO/GlcC-like"/>
</dbReference>
<evidence type="ECO:0000256" key="1">
    <source>
        <dbReference type="ARBA" id="ARBA00005121"/>
    </source>
</evidence>
<evidence type="ECO:0000256" key="6">
    <source>
        <dbReference type="ARBA" id="ARBA00022679"/>
    </source>
</evidence>
<comment type="similarity">
    <text evidence="2">Belongs to the Cob(I)alamin adenosyltransferase family.</text>
</comment>
<evidence type="ECO:0000256" key="10">
    <source>
        <dbReference type="ARBA" id="ARBA00033334"/>
    </source>
</evidence>
<evidence type="ECO:0000313" key="16">
    <source>
        <dbReference type="Proteomes" id="UP000664601"/>
    </source>
</evidence>
<name>A0ABS3LFK4_9ENTE</name>
<reference evidence="15 16" key="1">
    <citation type="submission" date="2021-03" db="EMBL/GenBank/DDBJ databases">
        <title>Enterococcal diversity collection.</title>
        <authorList>
            <person name="Gilmore M.S."/>
            <person name="Schwartzman J."/>
            <person name="Van Tyne D."/>
            <person name="Martin M."/>
            <person name="Earl A.M."/>
            <person name="Manson A.L."/>
            <person name="Straub T."/>
            <person name="Salamzade R."/>
            <person name="Saavedra J."/>
            <person name="Lebreton F."/>
            <person name="Prichula J."/>
            <person name="Schaufler K."/>
            <person name="Gaca A."/>
            <person name="Sgardioli B."/>
            <person name="Wagenaar J."/>
            <person name="Strong T."/>
        </authorList>
    </citation>
    <scope>NUCLEOTIDE SEQUENCE [LARGE SCALE GENOMIC DNA]</scope>
    <source>
        <strain evidence="15 16">669A</strain>
    </source>
</reference>
<dbReference type="Pfam" id="PF03928">
    <property type="entry name" value="HbpS-like"/>
    <property type="match status" value="1"/>
</dbReference>
<protein>
    <recommendedName>
        <fullName evidence="4">Corrinoid adenosyltransferase</fullName>
        <ecNumber evidence="3">2.5.1.17</ecNumber>
    </recommendedName>
    <alternativeName>
        <fullName evidence="9">Cob(II)alamin adenosyltransferase</fullName>
    </alternativeName>
    <alternativeName>
        <fullName evidence="11">Cob(II)yrinic acid a,c-diamide adenosyltransferase</fullName>
    </alternativeName>
    <alternativeName>
        <fullName evidence="10">Cobinamide/cobalamin adenosyltransferase</fullName>
    </alternativeName>
</protein>
<evidence type="ECO:0000256" key="2">
    <source>
        <dbReference type="ARBA" id="ARBA00007487"/>
    </source>
</evidence>
<evidence type="ECO:0000256" key="11">
    <source>
        <dbReference type="ARBA" id="ARBA00033354"/>
    </source>
</evidence>
<dbReference type="InterPro" id="IPR038084">
    <property type="entry name" value="PduO/GlcC-like_sf"/>
</dbReference>
<keyword evidence="7" id="KW-0547">Nucleotide-binding</keyword>
<evidence type="ECO:0000259" key="14">
    <source>
        <dbReference type="Pfam" id="PF01923"/>
    </source>
</evidence>
<comment type="pathway">
    <text evidence="1">Cofactor biosynthesis; adenosylcobalamin biosynthesis; adenosylcobalamin from cob(II)yrinate a,c-diamide: step 2/7.</text>
</comment>
<dbReference type="InterPro" id="IPR029499">
    <property type="entry name" value="PduO-typ"/>
</dbReference>
<comment type="caution">
    <text evidence="15">The sequence shown here is derived from an EMBL/GenBank/DDBJ whole genome shotgun (WGS) entry which is preliminary data.</text>
</comment>
<keyword evidence="6 15" id="KW-0808">Transferase</keyword>
<dbReference type="SUPFAM" id="SSF143744">
    <property type="entry name" value="GlcG-like"/>
    <property type="match status" value="1"/>
</dbReference>